<dbReference type="PANTHER" id="PTHR46828">
    <property type="entry name" value="ENDO-1,4-BETA-XYLANASE A-RELATED"/>
    <property type="match status" value="1"/>
</dbReference>
<evidence type="ECO:0000256" key="8">
    <source>
        <dbReference type="ARBA" id="ARBA00023326"/>
    </source>
</evidence>
<dbReference type="SUPFAM" id="SSF49899">
    <property type="entry name" value="Concanavalin A-like lectins/glucanases"/>
    <property type="match status" value="1"/>
</dbReference>
<dbReference type="InterPro" id="IPR013320">
    <property type="entry name" value="ConA-like_dom_sf"/>
</dbReference>
<dbReference type="Gene3D" id="2.60.120.180">
    <property type="match status" value="1"/>
</dbReference>
<dbReference type="Gene3D" id="2.60.120.260">
    <property type="entry name" value="Galactose-binding domain-like"/>
    <property type="match status" value="1"/>
</dbReference>
<dbReference type="SUPFAM" id="SSF49785">
    <property type="entry name" value="Galactose-binding domain-like"/>
    <property type="match status" value="1"/>
</dbReference>
<organism evidence="12">
    <name type="scientific">uncultured bacterium contig00132</name>
    <dbReference type="NCBI Taxonomy" id="1181581"/>
    <lineage>
        <taxon>Bacteria</taxon>
        <taxon>environmental samples</taxon>
    </lineage>
</organism>
<name>A0A806KPT6_9BACT</name>
<feature type="domain" description="GH11" evidence="11">
    <location>
        <begin position="27"/>
        <end position="255"/>
    </location>
</feature>
<dbReference type="PANTHER" id="PTHR46828:SF2">
    <property type="entry name" value="ENDO-1,4-BETA-XYLANASE A-RELATED"/>
    <property type="match status" value="1"/>
</dbReference>
<dbReference type="EMBL" id="JQ844208">
    <property type="protein sequence ID" value="AGS52769.1"/>
    <property type="molecule type" value="Genomic_DNA"/>
</dbReference>
<comment type="catalytic activity">
    <reaction evidence="1 9">
        <text>Endohydrolysis of (1-&gt;4)-beta-D-xylosidic linkages in xylans.</text>
        <dbReference type="EC" id="3.2.1.8"/>
    </reaction>
</comment>
<evidence type="ECO:0000256" key="6">
    <source>
        <dbReference type="ARBA" id="ARBA00023277"/>
    </source>
</evidence>
<comment type="similarity">
    <text evidence="9">Belongs to the glycosyl hydrolase 11 (cellulase G) family.</text>
</comment>
<dbReference type="GO" id="GO:0031176">
    <property type="term" value="F:endo-1,4-beta-xylanase activity"/>
    <property type="evidence" value="ECO:0007669"/>
    <property type="project" value="UniProtKB-UniRule"/>
</dbReference>
<dbReference type="PROSITE" id="PS51761">
    <property type="entry name" value="GH11_3"/>
    <property type="match status" value="1"/>
</dbReference>
<evidence type="ECO:0000259" key="11">
    <source>
        <dbReference type="PROSITE" id="PS51761"/>
    </source>
</evidence>
<sequence length="613" mass="66029">MPLFAQVDACTQNTQLTGGTTLSITGSNPSRQVGTVGSFDYEVWHAANECTSTNTMTYYGADKGGGAAFKAQWTQGSQCDFLARIGYKFDEGKTYKQYGDIFADYNYTRSGNNTAGDYSYIGIYGWVRKTNSTRTVEYYIVDDWFGNQWQSDATPVGPGTICNNCSSVGTFTVDGSSYNVYKHTRENAYSIDSDNDTFDQYFSVRQTPRKCGTISITEHFKKWEELELPMSGTLYEAKILAEAGGGNGNIDYRYATMRMGDLCEAGRFPLWATASPASGGSINKNNDNICLAPNTSVTISATAAEGWSFDGWVLDGVTGSATANPLTVTTGNGVASVTAKFALNITGENLIKDSEFSKALGTDWRFQANDGATGSGSVSNGTFTANLTKLNNEGEGGIWSLQLVQAGLPLLEGNTYVLSFEASAVSPRTIQVMCQMENSPWTTYFEEDVSLTATMQPFTYEFTMNAANDPEARIGFNFAQSLENVSIRNVSVVLKGTGGGDSSSSGEVSSSSSEEEQSSSSSEDGSSSSSEDDSPIRLVNPLSKVDFRVSSLNGALQIESRASASIYLYDIRGNKVLSFNVPAGESIVKLSLPSGIYIVKNARSKKAQKVMIK</sequence>
<feature type="compositionally biased region" description="Low complexity" evidence="10">
    <location>
        <begin position="502"/>
        <end position="529"/>
    </location>
</feature>
<dbReference type="InterPro" id="IPR033123">
    <property type="entry name" value="GH11_dom"/>
</dbReference>
<keyword evidence="7 9" id="KW-0326">Glycosidase</keyword>
<evidence type="ECO:0000256" key="3">
    <source>
        <dbReference type="ARBA" id="ARBA00012590"/>
    </source>
</evidence>
<evidence type="ECO:0000256" key="2">
    <source>
        <dbReference type="ARBA" id="ARBA00004851"/>
    </source>
</evidence>
<dbReference type="InterPro" id="IPR013319">
    <property type="entry name" value="GH11/12"/>
</dbReference>
<dbReference type="UniPathway" id="UPA00114"/>
<feature type="active site" description="Nucleophile" evidence="9">
    <location>
        <position position="137"/>
    </location>
</feature>
<dbReference type="InterPro" id="IPR026444">
    <property type="entry name" value="Secre_tail"/>
</dbReference>
<keyword evidence="6 9" id="KW-0119">Carbohydrate metabolism</keyword>
<dbReference type="InterPro" id="IPR003305">
    <property type="entry name" value="CenC_carb-bd"/>
</dbReference>
<evidence type="ECO:0000256" key="9">
    <source>
        <dbReference type="PROSITE-ProRule" id="PRU01097"/>
    </source>
</evidence>
<dbReference type="EC" id="3.2.1.8" evidence="3 9"/>
<dbReference type="GO" id="GO:0045493">
    <property type="term" value="P:xylan catabolic process"/>
    <property type="evidence" value="ECO:0007669"/>
    <property type="project" value="UniProtKB-UniRule"/>
</dbReference>
<keyword evidence="8 9" id="KW-0624">Polysaccharide degradation</keyword>
<dbReference type="InterPro" id="IPR008979">
    <property type="entry name" value="Galactose-bd-like_sf"/>
</dbReference>
<evidence type="ECO:0000256" key="10">
    <source>
        <dbReference type="SAM" id="MobiDB-lite"/>
    </source>
</evidence>
<dbReference type="Pfam" id="PF18998">
    <property type="entry name" value="Flg_new_2"/>
    <property type="match status" value="1"/>
</dbReference>
<evidence type="ECO:0000256" key="5">
    <source>
        <dbReference type="ARBA" id="ARBA00022801"/>
    </source>
</evidence>
<dbReference type="Pfam" id="PF00457">
    <property type="entry name" value="Glyco_hydro_11"/>
    <property type="match status" value="1"/>
</dbReference>
<dbReference type="Pfam" id="PF02018">
    <property type="entry name" value="CBM_4_9"/>
    <property type="match status" value="1"/>
</dbReference>
<dbReference type="InterPro" id="IPR044060">
    <property type="entry name" value="Bacterial_rp_domain"/>
</dbReference>
<feature type="region of interest" description="Disordered" evidence="10">
    <location>
        <begin position="497"/>
        <end position="537"/>
    </location>
</feature>
<reference evidence="12" key="1">
    <citation type="submission" date="2012-03" db="EMBL/GenBank/DDBJ databases">
        <title>Functional metagenomics reveals considerable lignocellulase gene clusters in the gut microbiome of a wood-feeding higher termite.</title>
        <authorList>
            <person name="Liu N."/>
        </authorList>
    </citation>
    <scope>NUCLEOTIDE SEQUENCE</scope>
</reference>
<comment type="pathway">
    <text evidence="2 9">Glycan degradation; xylan degradation.</text>
</comment>
<keyword evidence="5 9" id="KW-0378">Hydrolase</keyword>
<proteinExistence type="inferred from homology"/>
<accession>A0A806KPT6</accession>
<dbReference type="InterPro" id="IPR001137">
    <property type="entry name" value="Glyco_hydro_11"/>
</dbReference>
<evidence type="ECO:0000256" key="4">
    <source>
        <dbReference type="ARBA" id="ARBA00022651"/>
    </source>
</evidence>
<feature type="active site" description="Proton donor" evidence="9">
    <location>
        <position position="242"/>
    </location>
</feature>
<dbReference type="NCBIfam" id="TIGR04183">
    <property type="entry name" value="Por_Secre_tail"/>
    <property type="match status" value="1"/>
</dbReference>
<keyword evidence="4 9" id="KW-0858">Xylan degradation</keyword>
<evidence type="ECO:0000313" key="12">
    <source>
        <dbReference type="EMBL" id="AGS52769.1"/>
    </source>
</evidence>
<dbReference type="AlphaFoldDB" id="A0A806KPT6"/>
<evidence type="ECO:0000256" key="7">
    <source>
        <dbReference type="ARBA" id="ARBA00023295"/>
    </source>
</evidence>
<evidence type="ECO:0000256" key="1">
    <source>
        <dbReference type="ARBA" id="ARBA00000681"/>
    </source>
</evidence>
<protein>
    <recommendedName>
        <fullName evidence="3 9">endo-1,4-beta-xylanase</fullName>
        <ecNumber evidence="3 9">3.2.1.8</ecNumber>
    </recommendedName>
</protein>